<dbReference type="GeneID" id="109272367"/>
<dbReference type="Proteomes" id="UP001165780">
    <property type="component" value="Unplaced"/>
</dbReference>
<name>A0A9V1G2C1_PANPR</name>
<proteinExistence type="predicted"/>
<sequence>MKPVLFLQLLLLIHLAPQRVPGSPKQHFMRSILEPPPCKSDPENCTHFCTLQEDCHKGFQCCSAFCGIVCTLNINIKHDSPAACPLENCSPPLATTALEELVLAGKLK</sequence>
<evidence type="ECO:0000313" key="2">
    <source>
        <dbReference type="Proteomes" id="UP001165780"/>
    </source>
</evidence>
<protein>
    <submittedName>
        <fullName evidence="3">WAP four-disulfide core domain protein 13</fullName>
    </submittedName>
</protein>
<dbReference type="AlphaFoldDB" id="A0A9V1G2C1"/>
<reference evidence="3" key="1">
    <citation type="submission" date="2025-08" db="UniProtKB">
        <authorList>
            <consortium name="RefSeq"/>
        </authorList>
    </citation>
    <scope>IDENTIFICATION</scope>
    <source>
        <tissue evidence="3">Whole blood</tissue>
    </source>
</reference>
<organism evidence="2 3">
    <name type="scientific">Panthera pardus</name>
    <name type="common">Leopard</name>
    <name type="synonym">Felis pardus</name>
    <dbReference type="NCBI Taxonomy" id="9691"/>
    <lineage>
        <taxon>Eukaryota</taxon>
        <taxon>Metazoa</taxon>
        <taxon>Chordata</taxon>
        <taxon>Craniata</taxon>
        <taxon>Vertebrata</taxon>
        <taxon>Euteleostomi</taxon>
        <taxon>Mammalia</taxon>
        <taxon>Eutheria</taxon>
        <taxon>Laurasiatheria</taxon>
        <taxon>Carnivora</taxon>
        <taxon>Feliformia</taxon>
        <taxon>Felidae</taxon>
        <taxon>Pantherinae</taxon>
        <taxon>Panthera</taxon>
    </lineage>
</organism>
<keyword evidence="1" id="KW-0732">Signal</keyword>
<dbReference type="RefSeq" id="XP_019313883.2">
    <property type="nucleotide sequence ID" value="XM_019458338.2"/>
</dbReference>
<keyword evidence="2" id="KW-1185">Reference proteome</keyword>
<accession>A0A9V1G2C1</accession>
<feature type="chain" id="PRO_5040749079" evidence="1">
    <location>
        <begin position="23"/>
        <end position="108"/>
    </location>
</feature>
<feature type="signal peptide" evidence="1">
    <location>
        <begin position="1"/>
        <end position="22"/>
    </location>
</feature>
<dbReference type="KEGG" id="ppad:109272367"/>
<evidence type="ECO:0000313" key="3">
    <source>
        <dbReference type="RefSeq" id="XP_019313883.2"/>
    </source>
</evidence>
<dbReference type="CTD" id="164237"/>
<gene>
    <name evidence="3" type="primary">WFDC13</name>
</gene>
<evidence type="ECO:0000256" key="1">
    <source>
        <dbReference type="SAM" id="SignalP"/>
    </source>
</evidence>